<keyword evidence="2" id="KW-1185">Reference proteome</keyword>
<name>A0ACB8RH82_9AGAM</name>
<protein>
    <submittedName>
        <fullName evidence="1">Uncharacterized protein</fullName>
    </submittedName>
</protein>
<dbReference type="Proteomes" id="UP000814033">
    <property type="component" value="Unassembled WGS sequence"/>
</dbReference>
<gene>
    <name evidence="1" type="ORF">FA95DRAFT_503833</name>
</gene>
<evidence type="ECO:0000313" key="1">
    <source>
        <dbReference type="EMBL" id="KAI0042976.1"/>
    </source>
</evidence>
<evidence type="ECO:0000313" key="2">
    <source>
        <dbReference type="Proteomes" id="UP000814033"/>
    </source>
</evidence>
<sequence length="757" mass="84844">MATAPSDSASSRALKYPTSLAEPRGKWGATRPSGWVYNDEKIYRVARSANRLSIINDVEFRRLIKTLDLDPDGLIICKSELIERDIVALRDLQSIALEAAKVYEENVKLRWDERGRGAERVVLCLADGKEVFLSFNMGDPQSRLNNLLNEIRPRDVDLADIRVVVSNSGPDWGSTKADFDTNVIWVDEFSGQIESAVFFYLMENRVDGLDVAAAADQLIEILNGSMFQTSIQNAHLDVDILGYQPHLLSPSTSSWLARYWVWTRLLKISTHLRKLSVTWIVQFSEGKKDSDEYKMMERIYGTGFWRKLENLCTHLKPLAMAANAGMSHSSAPDRVLLTFRWLAQQYHEMRFDTTDAARVKKLLAYIQDIWARCDQDLYIAAIGLHPFHRTKMEKDAELLALVSEEEYVAVCMRLYTRLMREDPPAAFEEDVRAWMSGRNLSGLSDIKKHTRSVQREAKRKGKYPDALDIWARICPNPKSAFERFATSVLSIPAIDNFFTGTKLEAMSAQLYPFVRRGQMSAILERTMARSGRAPSIPPRLAPAATSLQEAFLRFRFYDRLIQNHIPATGRVPLRGREARRSVTLQRDFGPALEHGFKEQMAWYDLLALGSQPSPYFDLGSGDIDFDSEAESDDEICDAAIPLPTEAKKRCHHCAVDSDASTPAELDAVTARHGDRLRVVNNRLVLSIPKCKHLAPSELVQSPASSASRASASSPPQNVEPPPALPCQVPSQHSAAESSTLTPGFAEGSPSNALDDLD</sequence>
<accession>A0ACB8RH82</accession>
<organism evidence="1 2">
    <name type="scientific">Auriscalpium vulgare</name>
    <dbReference type="NCBI Taxonomy" id="40419"/>
    <lineage>
        <taxon>Eukaryota</taxon>
        <taxon>Fungi</taxon>
        <taxon>Dikarya</taxon>
        <taxon>Basidiomycota</taxon>
        <taxon>Agaricomycotina</taxon>
        <taxon>Agaricomycetes</taxon>
        <taxon>Russulales</taxon>
        <taxon>Auriscalpiaceae</taxon>
        <taxon>Auriscalpium</taxon>
    </lineage>
</organism>
<reference evidence="1" key="1">
    <citation type="submission" date="2021-02" db="EMBL/GenBank/DDBJ databases">
        <authorList>
            <consortium name="DOE Joint Genome Institute"/>
            <person name="Ahrendt S."/>
            <person name="Looney B.P."/>
            <person name="Miyauchi S."/>
            <person name="Morin E."/>
            <person name="Drula E."/>
            <person name="Courty P.E."/>
            <person name="Chicoki N."/>
            <person name="Fauchery L."/>
            <person name="Kohler A."/>
            <person name="Kuo A."/>
            <person name="Labutti K."/>
            <person name="Pangilinan J."/>
            <person name="Lipzen A."/>
            <person name="Riley R."/>
            <person name="Andreopoulos W."/>
            <person name="He G."/>
            <person name="Johnson J."/>
            <person name="Barry K.W."/>
            <person name="Grigoriev I.V."/>
            <person name="Nagy L."/>
            <person name="Hibbett D."/>
            <person name="Henrissat B."/>
            <person name="Matheny P.B."/>
            <person name="Labbe J."/>
            <person name="Martin F."/>
        </authorList>
    </citation>
    <scope>NUCLEOTIDE SEQUENCE</scope>
    <source>
        <strain evidence="1">FP105234-sp</strain>
    </source>
</reference>
<proteinExistence type="predicted"/>
<comment type="caution">
    <text evidence="1">The sequence shown here is derived from an EMBL/GenBank/DDBJ whole genome shotgun (WGS) entry which is preliminary data.</text>
</comment>
<reference evidence="1" key="2">
    <citation type="journal article" date="2022" name="New Phytol.">
        <title>Evolutionary transition to the ectomycorrhizal habit in the genomes of a hyperdiverse lineage of mushroom-forming fungi.</title>
        <authorList>
            <person name="Looney B."/>
            <person name="Miyauchi S."/>
            <person name="Morin E."/>
            <person name="Drula E."/>
            <person name="Courty P.E."/>
            <person name="Kohler A."/>
            <person name="Kuo A."/>
            <person name="LaButti K."/>
            <person name="Pangilinan J."/>
            <person name="Lipzen A."/>
            <person name="Riley R."/>
            <person name="Andreopoulos W."/>
            <person name="He G."/>
            <person name="Johnson J."/>
            <person name="Nolan M."/>
            <person name="Tritt A."/>
            <person name="Barry K.W."/>
            <person name="Grigoriev I.V."/>
            <person name="Nagy L.G."/>
            <person name="Hibbett D."/>
            <person name="Henrissat B."/>
            <person name="Matheny P.B."/>
            <person name="Labbe J."/>
            <person name="Martin F.M."/>
        </authorList>
    </citation>
    <scope>NUCLEOTIDE SEQUENCE</scope>
    <source>
        <strain evidence="1">FP105234-sp</strain>
    </source>
</reference>
<dbReference type="EMBL" id="MU276038">
    <property type="protein sequence ID" value="KAI0042976.1"/>
    <property type="molecule type" value="Genomic_DNA"/>
</dbReference>